<reference evidence="2" key="2">
    <citation type="submission" date="2020-09" db="EMBL/GenBank/DDBJ databases">
        <authorList>
            <person name="Sun Q."/>
            <person name="Zhou Y."/>
        </authorList>
    </citation>
    <scope>NUCLEOTIDE SEQUENCE</scope>
    <source>
        <strain evidence="2">CGMCC 1.15880</strain>
    </source>
</reference>
<comment type="caution">
    <text evidence="2">The sequence shown here is derived from an EMBL/GenBank/DDBJ whole genome shotgun (WGS) entry which is preliminary data.</text>
</comment>
<dbReference type="RefSeq" id="WP_188670280.1">
    <property type="nucleotide sequence ID" value="NZ_BMKA01000001.1"/>
</dbReference>
<protein>
    <recommendedName>
        <fullName evidence="4">VCBS repeat-containing protein</fullName>
    </recommendedName>
</protein>
<dbReference type="Pfam" id="PF01839">
    <property type="entry name" value="FG-GAP"/>
    <property type="match status" value="1"/>
</dbReference>
<keyword evidence="1" id="KW-0732">Signal</keyword>
<dbReference type="Proteomes" id="UP000628017">
    <property type="component" value="Unassembled WGS sequence"/>
</dbReference>
<dbReference type="EMBL" id="BMKA01000001">
    <property type="protein sequence ID" value="GGA06811.1"/>
    <property type="molecule type" value="Genomic_DNA"/>
</dbReference>
<dbReference type="InterPro" id="IPR028994">
    <property type="entry name" value="Integrin_alpha_N"/>
</dbReference>
<dbReference type="SUPFAM" id="SSF69318">
    <property type="entry name" value="Integrin alpha N-terminal domain"/>
    <property type="match status" value="1"/>
</dbReference>
<gene>
    <name evidence="2" type="ORF">GCM10011498_03240</name>
</gene>
<dbReference type="InterPro" id="IPR013517">
    <property type="entry name" value="FG-GAP"/>
</dbReference>
<evidence type="ECO:0008006" key="4">
    <source>
        <dbReference type="Google" id="ProtNLM"/>
    </source>
</evidence>
<organism evidence="2 3">
    <name type="scientific">Neptunicoccus cionae</name>
    <dbReference type="NCBI Taxonomy" id="2035344"/>
    <lineage>
        <taxon>Bacteria</taxon>
        <taxon>Pseudomonadati</taxon>
        <taxon>Pseudomonadota</taxon>
        <taxon>Alphaproteobacteria</taxon>
        <taxon>Rhodobacterales</taxon>
        <taxon>Paracoccaceae</taxon>
        <taxon>Neptunicoccus</taxon>
    </lineage>
</organism>
<proteinExistence type="predicted"/>
<reference evidence="2" key="1">
    <citation type="journal article" date="2014" name="Int. J. Syst. Evol. Microbiol.">
        <title>Complete genome sequence of Corynebacterium casei LMG S-19264T (=DSM 44701T), isolated from a smear-ripened cheese.</title>
        <authorList>
            <consortium name="US DOE Joint Genome Institute (JGI-PGF)"/>
            <person name="Walter F."/>
            <person name="Albersmeier A."/>
            <person name="Kalinowski J."/>
            <person name="Ruckert C."/>
        </authorList>
    </citation>
    <scope>NUCLEOTIDE SEQUENCE</scope>
    <source>
        <strain evidence="2">CGMCC 1.15880</strain>
    </source>
</reference>
<name>A0A916QQ20_9RHOB</name>
<dbReference type="AlphaFoldDB" id="A0A916QQ20"/>
<keyword evidence="3" id="KW-1185">Reference proteome</keyword>
<accession>A0A916QQ20</accession>
<evidence type="ECO:0000313" key="2">
    <source>
        <dbReference type="EMBL" id="GGA06811.1"/>
    </source>
</evidence>
<sequence length="150" mass="15297">MAEDTVSLRNQGTDTGEIGFDGTNVTYGGVAIGTVSSGAAGADLSISFNAAATSAAVDALIQNLTYANSSDTPTSSRDLFLNVRDALGDSFVETSFARIDGAANPFDSVYVVSNSTPSFVDLDGDGDLDLVVGDYGGTLHSFENTTPHGA</sequence>
<evidence type="ECO:0000313" key="3">
    <source>
        <dbReference type="Proteomes" id="UP000628017"/>
    </source>
</evidence>
<evidence type="ECO:0000256" key="1">
    <source>
        <dbReference type="ARBA" id="ARBA00022729"/>
    </source>
</evidence>